<accession>A0A834ZRZ8</accession>
<dbReference type="InterPro" id="IPR006927">
    <property type="entry name" value="DUF639"/>
</dbReference>
<evidence type="ECO:0000256" key="1">
    <source>
        <dbReference type="SAM" id="Phobius"/>
    </source>
</evidence>
<dbReference type="Pfam" id="PF04842">
    <property type="entry name" value="DUF639"/>
    <property type="match status" value="1"/>
</dbReference>
<dbReference type="AlphaFoldDB" id="A0A834ZRZ8"/>
<dbReference type="PANTHER" id="PTHR31860:SF4">
    <property type="entry name" value="OS02G0637800 PROTEIN"/>
    <property type="match status" value="1"/>
</dbReference>
<feature type="transmembrane region" description="Helical" evidence="1">
    <location>
        <begin position="620"/>
        <end position="638"/>
    </location>
</feature>
<evidence type="ECO:0000313" key="2">
    <source>
        <dbReference type="EMBL" id="KAF8407407.1"/>
    </source>
</evidence>
<keyword evidence="1" id="KW-0472">Membrane</keyword>
<organism evidence="2 3">
    <name type="scientific">Tetracentron sinense</name>
    <name type="common">Spur-leaf</name>
    <dbReference type="NCBI Taxonomy" id="13715"/>
    <lineage>
        <taxon>Eukaryota</taxon>
        <taxon>Viridiplantae</taxon>
        <taxon>Streptophyta</taxon>
        <taxon>Embryophyta</taxon>
        <taxon>Tracheophyta</taxon>
        <taxon>Spermatophyta</taxon>
        <taxon>Magnoliopsida</taxon>
        <taxon>Trochodendrales</taxon>
        <taxon>Trochodendraceae</taxon>
        <taxon>Tetracentron</taxon>
    </lineage>
</organism>
<keyword evidence="1" id="KW-0812">Transmembrane</keyword>
<proteinExistence type="predicted"/>
<keyword evidence="3" id="KW-1185">Reference proteome</keyword>
<feature type="transmembrane region" description="Helical" evidence="1">
    <location>
        <begin position="703"/>
        <end position="729"/>
    </location>
</feature>
<gene>
    <name evidence="2" type="ORF">HHK36_006538</name>
</gene>
<sequence length="774" mass="87009">MTTGHLDRLPKDEKNFLKNLPSFIPMESGIGIFENFMRQNSFKSIFGGARKSDEDPTVTSPRLIPQLSPIANSVVARCSKVGSSLPRTESLLRKLTSITSHLVGKGSGMILLIPTEELQHHFETELPDHVKHPSTYARNLLEFCSYQALNVVTQRPDYLSDKDFHRFTYDMMLAWEAPGIESEPLLKETTSRNYQETEDEDGWSLFYTNSINMAVQVDDKKTVGPEAFARIAPACAAVADIITVHNLFDLLTCSSGGQLHFLVYDKYLGSLDKVMKTAKHASELLLVSNIQLAEGEIVLDVDGTVPTQPVLQHIGISAWPGRLTLTNYALYFEPLGVGLYEKAVRYDLAMDLKQVIKPELTGPLGTRLFDKAVMYKSTSIAEPVYLEFPEFKGSSRREYWLEISLEILRAHRFIRKYNLKNTPQAEALGRAMLGIFRYRAVREAFHIFSSHYKTLLAFNLAENLPGGDAILETLSSRLEHLSASTLRRDVGTTSDDAKGQLTLSPVSLLALRRLGFMLPRGVDEDGESAFKVGDVFVGETNPLEMAVKQSKCDTGRAEAAQATVDQVKVEGIDTNIAVMKELLFPLGESVRRLQFLASWEDPFKSTVFLVLICFTIYRGWIKYILPCILIFLAALMLWHKYCNKGKPLEAFRIIPPPSRNAVEQLLTLQEAVSQFETLVQAGNIILLKLRALLFAALPQATNGVALLLIVMAALFAFVPLRCLITLVFLEAFTMEMPLRKDCSDRWLRRAREWWVRIPAAPVQLIKPEDNKKRK</sequence>
<dbReference type="Proteomes" id="UP000655225">
    <property type="component" value="Unassembled WGS sequence"/>
</dbReference>
<dbReference type="EMBL" id="JABCRI010000004">
    <property type="protein sequence ID" value="KAF8407407.1"/>
    <property type="molecule type" value="Genomic_DNA"/>
</dbReference>
<dbReference type="OMA" id="FTRELPY"/>
<name>A0A834ZRZ8_TETSI</name>
<evidence type="ECO:0000313" key="3">
    <source>
        <dbReference type="Proteomes" id="UP000655225"/>
    </source>
</evidence>
<keyword evidence="1" id="KW-1133">Transmembrane helix</keyword>
<comment type="caution">
    <text evidence="2">The sequence shown here is derived from an EMBL/GenBank/DDBJ whole genome shotgun (WGS) entry which is preliminary data.</text>
</comment>
<reference evidence="2 3" key="1">
    <citation type="submission" date="2020-04" db="EMBL/GenBank/DDBJ databases">
        <title>Plant Genome Project.</title>
        <authorList>
            <person name="Zhang R.-G."/>
        </authorList>
    </citation>
    <scope>NUCLEOTIDE SEQUENCE [LARGE SCALE GENOMIC DNA]</scope>
    <source>
        <strain evidence="2">YNK0</strain>
        <tissue evidence="2">Leaf</tissue>
    </source>
</reference>
<dbReference type="OrthoDB" id="742491at2759"/>
<dbReference type="PANTHER" id="PTHR31860">
    <property type="entry name" value="HEAT-INDUCIBLE TRANSCRIPTION REPRESSOR (DUF639)-RELATED"/>
    <property type="match status" value="1"/>
</dbReference>
<protein>
    <submittedName>
        <fullName evidence="2">Uncharacterized protein</fullName>
    </submittedName>
</protein>